<dbReference type="OrthoDB" id="673785at2"/>
<evidence type="ECO:0000256" key="1">
    <source>
        <dbReference type="ARBA" id="ARBA00004141"/>
    </source>
</evidence>
<proteinExistence type="predicted"/>
<dbReference type="InterPro" id="IPR009908">
    <property type="entry name" value="Methylamine_util_MauE"/>
</dbReference>
<dbReference type="Proteomes" id="UP000006049">
    <property type="component" value="Chromosome"/>
</dbReference>
<evidence type="ECO:0000256" key="2">
    <source>
        <dbReference type="ARBA" id="ARBA00022692"/>
    </source>
</evidence>
<dbReference type="EMBL" id="CP003280">
    <property type="protein sequence ID" value="AFL82520.1"/>
    <property type="molecule type" value="Genomic_DNA"/>
</dbReference>
<evidence type="ECO:0000313" key="8">
    <source>
        <dbReference type="Proteomes" id="UP000006049"/>
    </source>
</evidence>
<feature type="transmembrane region" description="Helical" evidence="5">
    <location>
        <begin position="124"/>
        <end position="143"/>
    </location>
</feature>
<dbReference type="PATRIC" id="fig|746697.3.peg.3141"/>
<reference evidence="7 8" key="1">
    <citation type="submission" date="2012-06" db="EMBL/GenBank/DDBJ databases">
        <title>The complete genome of Aequorivita sublithincola DSM 14238.</title>
        <authorList>
            <consortium name="US DOE Joint Genome Institute (JGI-PGF)"/>
            <person name="Lucas S."/>
            <person name="Copeland A."/>
            <person name="Lapidus A."/>
            <person name="Goodwin L."/>
            <person name="Pitluck S."/>
            <person name="Peters L."/>
            <person name="Munk A.C.C."/>
            <person name="Kyrpides N."/>
            <person name="Mavromatis K."/>
            <person name="Pagani I."/>
            <person name="Ivanova N."/>
            <person name="Ovchinnikova G."/>
            <person name="Zeytun A."/>
            <person name="Detter J.C."/>
            <person name="Han C."/>
            <person name="Land M."/>
            <person name="Hauser L."/>
            <person name="Markowitz V."/>
            <person name="Cheng J.-F."/>
            <person name="Hugenholtz P."/>
            <person name="Woyke T."/>
            <person name="Wu D."/>
            <person name="Tindall B."/>
            <person name="Faehnrich R."/>
            <person name="Brambilla E."/>
            <person name="Klenk H.-P."/>
            <person name="Eisen J.A."/>
        </authorList>
    </citation>
    <scope>NUCLEOTIDE SEQUENCE [LARGE SCALE GENOMIC DNA]</scope>
    <source>
        <strain evidence="8">DSM 14238 / LMG 21431 / ACAM 643 / 9-3</strain>
    </source>
</reference>
<dbReference type="Pfam" id="PF07291">
    <property type="entry name" value="MauE"/>
    <property type="match status" value="1"/>
</dbReference>
<dbReference type="eggNOG" id="ENOG502Z9VN">
    <property type="taxonomic scope" value="Bacteria"/>
</dbReference>
<sequence length="494" mass="56452">MVFAANIKKTTKRNTATIVSYLFSVLFVYAAISKLLDFETFTVQLAQSPLLSAYAGIVAWAVPAVEILISILLTIPRYKILALHSAFTLMVMFTVYIFIILNFSDFIPCSCGGVLEKLSWTQHLIFNVVFIFLAGFSILFTTPCTNKRKLLLLALLALTGISIVVLLFAFSEKKMHRNNAFVRRYPHHPIIPIDTIDLTYNSYYFAGISKQYIYLGNYTAPLNVLRISTDFKDTITIRIELPKDRINYKNPRLRVLDSTFFLADGQVPIINTGSIKNWKVKNSYRNIGFFTVFEPIGKNLLVIRTQSSSTGNNTLGSINLTDSIKTILYPDILQSTGDGYFDRDGSLLFNSQFQTIVYVYYYKNKYNLINIDFTHFKENNTIDTVQNPVLDLKNIKSSNQTVLGGRSVKVNGIAASDGEYLLINSDRLGRYEPNEELERISIIDVYNVQEGSYDYSYYLYRHNKEDLLGLKIYDREIYTILDNHLIKFKMKASL</sequence>
<dbReference type="UniPathway" id="UPA00895"/>
<evidence type="ECO:0000256" key="4">
    <source>
        <dbReference type="ARBA" id="ARBA00023136"/>
    </source>
</evidence>
<protein>
    <submittedName>
        <fullName evidence="7">Putative membrane protein</fullName>
    </submittedName>
</protein>
<evidence type="ECO:0000313" key="7">
    <source>
        <dbReference type="EMBL" id="AFL82520.1"/>
    </source>
</evidence>
<feature type="transmembrane region" description="Helical" evidence="5">
    <location>
        <begin position="150"/>
        <end position="170"/>
    </location>
</feature>
<keyword evidence="3 5" id="KW-1133">Transmembrane helix</keyword>
<dbReference type="GO" id="GO:0016020">
    <property type="term" value="C:membrane"/>
    <property type="evidence" value="ECO:0007669"/>
    <property type="project" value="UniProtKB-SubCell"/>
</dbReference>
<dbReference type="GO" id="GO:0030416">
    <property type="term" value="P:methylamine metabolic process"/>
    <property type="evidence" value="ECO:0007669"/>
    <property type="project" value="InterPro"/>
</dbReference>
<keyword evidence="4 5" id="KW-0472">Membrane</keyword>
<feature type="transmembrane region" description="Helical" evidence="5">
    <location>
        <begin position="80"/>
        <end position="104"/>
    </location>
</feature>
<dbReference type="AlphaFoldDB" id="I3YZV2"/>
<dbReference type="HOGENOM" id="CLU_042391_0_0_10"/>
<dbReference type="STRING" id="746697.Aeqsu_3083"/>
<feature type="transmembrane region" description="Helical" evidence="5">
    <location>
        <begin position="52"/>
        <end position="73"/>
    </location>
</feature>
<evidence type="ECO:0000256" key="3">
    <source>
        <dbReference type="ARBA" id="ARBA00022989"/>
    </source>
</evidence>
<evidence type="ECO:0000256" key="5">
    <source>
        <dbReference type="SAM" id="Phobius"/>
    </source>
</evidence>
<comment type="subcellular location">
    <subcellularLocation>
        <location evidence="1">Membrane</location>
        <topology evidence="1">Multi-pass membrane protein</topology>
    </subcellularLocation>
</comment>
<keyword evidence="8" id="KW-1185">Reference proteome</keyword>
<keyword evidence="2 5" id="KW-0812">Transmembrane</keyword>
<name>I3YZV2_AEQSU</name>
<dbReference type="RefSeq" id="WP_014783769.1">
    <property type="nucleotide sequence ID" value="NC_018013.1"/>
</dbReference>
<dbReference type="KEGG" id="asl:Aeqsu_3083"/>
<feature type="domain" description="Methylamine utilisation protein MauE" evidence="6">
    <location>
        <begin position="15"/>
        <end position="139"/>
    </location>
</feature>
<organism evidence="7 8">
    <name type="scientific">Aequorivita sublithincola (strain DSM 14238 / LMG 21431 / ACAM 643 / 9-3)</name>
    <dbReference type="NCBI Taxonomy" id="746697"/>
    <lineage>
        <taxon>Bacteria</taxon>
        <taxon>Pseudomonadati</taxon>
        <taxon>Bacteroidota</taxon>
        <taxon>Flavobacteriia</taxon>
        <taxon>Flavobacteriales</taxon>
        <taxon>Flavobacteriaceae</taxon>
        <taxon>Aequorivita</taxon>
    </lineage>
</organism>
<evidence type="ECO:0000259" key="6">
    <source>
        <dbReference type="Pfam" id="PF07291"/>
    </source>
</evidence>
<accession>I3YZV2</accession>
<gene>
    <name evidence="7" type="ordered locus">Aeqsu_3083</name>
</gene>
<feature type="transmembrane region" description="Helical" evidence="5">
    <location>
        <begin position="15"/>
        <end position="32"/>
    </location>
</feature>